<dbReference type="EnsemblPlants" id="AES88116">
    <property type="protein sequence ID" value="AES88116"/>
    <property type="gene ID" value="MTR_4g048060"/>
</dbReference>
<gene>
    <name evidence="5" type="primary">11443417</name>
    <name evidence="2" type="ordered locus">MTR_4g048060</name>
    <name evidence="4" type="ORF">MtrunA17_Chr4g0024531</name>
</gene>
<evidence type="ECO:0000313" key="6">
    <source>
        <dbReference type="Proteomes" id="UP000002051"/>
    </source>
</evidence>
<evidence type="ECO:0000313" key="4">
    <source>
        <dbReference type="EMBL" id="RHN60322.1"/>
    </source>
</evidence>
<reference evidence="4" key="5">
    <citation type="journal article" date="2018" name="Nat. Plants">
        <title>Whole-genome landscape of Medicago truncatula symbiotic genes.</title>
        <authorList>
            <person name="Pecrix Y."/>
            <person name="Gamas P."/>
            <person name="Carrere S."/>
        </authorList>
    </citation>
    <scope>NUCLEOTIDE SEQUENCE</scope>
    <source>
        <tissue evidence="4">Leaves</tissue>
    </source>
</reference>
<dbReference type="PaxDb" id="3880-AES88116"/>
<organism evidence="2 6">
    <name type="scientific">Medicago truncatula</name>
    <name type="common">Barrel medic</name>
    <name type="synonym">Medicago tribuloides</name>
    <dbReference type="NCBI Taxonomy" id="3880"/>
    <lineage>
        <taxon>Eukaryota</taxon>
        <taxon>Viridiplantae</taxon>
        <taxon>Streptophyta</taxon>
        <taxon>Embryophyta</taxon>
        <taxon>Tracheophyta</taxon>
        <taxon>Spermatophyta</taxon>
        <taxon>Magnoliopsida</taxon>
        <taxon>eudicotyledons</taxon>
        <taxon>Gunneridae</taxon>
        <taxon>Pentapetalae</taxon>
        <taxon>rosids</taxon>
        <taxon>fabids</taxon>
        <taxon>Fabales</taxon>
        <taxon>Fabaceae</taxon>
        <taxon>Papilionoideae</taxon>
        <taxon>50 kb inversion clade</taxon>
        <taxon>NPAAA clade</taxon>
        <taxon>Hologalegina</taxon>
        <taxon>IRL clade</taxon>
        <taxon>Trifolieae</taxon>
        <taxon>Medicago</taxon>
    </lineage>
</organism>
<evidence type="ECO:0000313" key="5">
    <source>
        <dbReference type="EnsemblPlants" id="AES88116"/>
    </source>
</evidence>
<name>G7JDI4_MEDTR</name>
<reference evidence="2 6" key="3">
    <citation type="journal article" date="2014" name="BMC Genomics">
        <title>An improved genome release (version Mt4.0) for the model legume Medicago truncatula.</title>
        <authorList>
            <person name="Tang H."/>
            <person name="Krishnakumar V."/>
            <person name="Bidwell S."/>
            <person name="Rosen B."/>
            <person name="Chan A."/>
            <person name="Zhou S."/>
            <person name="Gentzbittel L."/>
            <person name="Childs K.L."/>
            <person name="Yandell M."/>
            <person name="Gundlach H."/>
            <person name="Mayer K.F."/>
            <person name="Schwartz D.C."/>
            <person name="Town C.D."/>
        </authorList>
    </citation>
    <scope>GENOME REANNOTATION</scope>
    <source>
        <strain evidence="5 6">cv. Jemalong A17</strain>
    </source>
</reference>
<evidence type="ECO:0000256" key="1">
    <source>
        <dbReference type="SAM" id="MobiDB-lite"/>
    </source>
</evidence>
<dbReference type="EMBL" id="PSQE01000004">
    <property type="protein sequence ID" value="RHN60322.1"/>
    <property type="molecule type" value="Genomic_DNA"/>
</dbReference>
<dbReference type="PANTHER" id="PTHR35704:SF1">
    <property type="entry name" value="OS02G0254600 PROTEIN"/>
    <property type="match status" value="1"/>
</dbReference>
<dbReference type="HOGENOM" id="CLU_1809079_0_0_1"/>
<dbReference type="Proteomes" id="UP000002051">
    <property type="component" value="Chromosome 4"/>
</dbReference>
<dbReference type="OMA" id="QDHEKHE"/>
<reference evidence="2 6" key="1">
    <citation type="journal article" date="2011" name="Nature">
        <title>The Medicago genome provides insight into the evolution of rhizobial symbioses.</title>
        <authorList>
            <person name="Young N.D."/>
            <person name="Debelle F."/>
            <person name="Oldroyd G.E."/>
            <person name="Geurts R."/>
            <person name="Cannon S.B."/>
            <person name="Udvardi M.K."/>
            <person name="Benedito V.A."/>
            <person name="Mayer K.F."/>
            <person name="Gouzy J."/>
            <person name="Schoof H."/>
            <person name="Van de Peer Y."/>
            <person name="Proost S."/>
            <person name="Cook D.R."/>
            <person name="Meyers B.C."/>
            <person name="Spannagl M."/>
            <person name="Cheung F."/>
            <person name="De Mita S."/>
            <person name="Krishnakumar V."/>
            <person name="Gundlach H."/>
            <person name="Zhou S."/>
            <person name="Mudge J."/>
            <person name="Bharti A.K."/>
            <person name="Murray J.D."/>
            <person name="Naoumkina M.A."/>
            <person name="Rosen B."/>
            <person name="Silverstein K.A."/>
            <person name="Tang H."/>
            <person name="Rombauts S."/>
            <person name="Zhao P.X."/>
            <person name="Zhou P."/>
            <person name="Barbe V."/>
            <person name="Bardou P."/>
            <person name="Bechner M."/>
            <person name="Bellec A."/>
            <person name="Berger A."/>
            <person name="Berges H."/>
            <person name="Bidwell S."/>
            <person name="Bisseling T."/>
            <person name="Choisne N."/>
            <person name="Couloux A."/>
            <person name="Denny R."/>
            <person name="Deshpande S."/>
            <person name="Dai X."/>
            <person name="Doyle J.J."/>
            <person name="Dudez A.M."/>
            <person name="Farmer A.D."/>
            <person name="Fouteau S."/>
            <person name="Franken C."/>
            <person name="Gibelin C."/>
            <person name="Gish J."/>
            <person name="Goldstein S."/>
            <person name="Gonzalez A.J."/>
            <person name="Green P.J."/>
            <person name="Hallab A."/>
            <person name="Hartog M."/>
            <person name="Hua A."/>
            <person name="Humphray S.J."/>
            <person name="Jeong D.H."/>
            <person name="Jing Y."/>
            <person name="Jocker A."/>
            <person name="Kenton S.M."/>
            <person name="Kim D.J."/>
            <person name="Klee K."/>
            <person name="Lai H."/>
            <person name="Lang C."/>
            <person name="Lin S."/>
            <person name="Macmil S.L."/>
            <person name="Magdelenat G."/>
            <person name="Matthews L."/>
            <person name="McCorrison J."/>
            <person name="Monaghan E.L."/>
            <person name="Mun J.H."/>
            <person name="Najar F.Z."/>
            <person name="Nicholson C."/>
            <person name="Noirot C."/>
            <person name="O'Bleness M."/>
            <person name="Paule C.R."/>
            <person name="Poulain J."/>
            <person name="Prion F."/>
            <person name="Qin B."/>
            <person name="Qu C."/>
            <person name="Retzel E.F."/>
            <person name="Riddle C."/>
            <person name="Sallet E."/>
            <person name="Samain S."/>
            <person name="Samson N."/>
            <person name="Sanders I."/>
            <person name="Saurat O."/>
            <person name="Scarpelli C."/>
            <person name="Schiex T."/>
            <person name="Segurens B."/>
            <person name="Severin A.J."/>
            <person name="Sherrier D.J."/>
            <person name="Shi R."/>
            <person name="Sims S."/>
            <person name="Singer S.R."/>
            <person name="Sinharoy S."/>
            <person name="Sterck L."/>
            <person name="Viollet A."/>
            <person name="Wang B.B."/>
            <person name="Wang K."/>
            <person name="Wang M."/>
            <person name="Wang X."/>
            <person name="Warfsmann J."/>
            <person name="Weissenbach J."/>
            <person name="White D.D."/>
            <person name="White J.D."/>
            <person name="Wiley G.B."/>
            <person name="Wincker P."/>
            <person name="Xing Y."/>
            <person name="Yang L."/>
            <person name="Yao Z."/>
            <person name="Ying F."/>
            <person name="Zhai J."/>
            <person name="Zhou L."/>
            <person name="Zuber A."/>
            <person name="Denarie J."/>
            <person name="Dixon R.A."/>
            <person name="May G.D."/>
            <person name="Schwartz D.C."/>
            <person name="Rogers J."/>
            <person name="Quetier F."/>
            <person name="Town C.D."/>
            <person name="Roe B.A."/>
        </authorList>
    </citation>
    <scope>NUCLEOTIDE SEQUENCE [LARGE SCALE GENOMIC DNA]</scope>
    <source>
        <strain evidence="2">A17</strain>
        <strain evidence="5 6">cv. Jemalong A17</strain>
    </source>
</reference>
<dbReference type="EMBL" id="BT146598">
    <property type="protein sequence ID" value="AFK46392.1"/>
    <property type="molecule type" value="mRNA"/>
</dbReference>
<evidence type="ECO:0000313" key="3">
    <source>
        <dbReference type="EMBL" id="AFK46392.1"/>
    </source>
</evidence>
<reference evidence="3" key="2">
    <citation type="submission" date="2012-05" db="EMBL/GenBank/DDBJ databases">
        <authorList>
            <person name="Krishnakumar V."/>
            <person name="Cheung F."/>
            <person name="Xiao Y."/>
            <person name="Chan A."/>
            <person name="Moskal W.A."/>
            <person name="Town C.D."/>
        </authorList>
    </citation>
    <scope>NUCLEOTIDE SEQUENCE</scope>
</reference>
<protein>
    <submittedName>
        <fullName evidence="2">DUF4228 domain protein</fullName>
    </submittedName>
</protein>
<dbReference type="Proteomes" id="UP000265566">
    <property type="component" value="Chromosome 4"/>
</dbReference>
<dbReference type="KEGG" id="mtr:11443417"/>
<sequence length="143" mass="16537">MGNCLANNKIIAQDDHENYNDEQAKVEKKMEMSSSKKFEARPRKERCMKKNKKVSFEIQNDEEVDRGRSDGNNCRSVRIRVVMTQEELKKMLSSSKDENDDNTTLEQLLGVMKLRGGKICKRDLGVCSWRPALESIPEDRLIK</sequence>
<accession>G7JDI4</accession>
<dbReference type="EMBL" id="CM001220">
    <property type="protein sequence ID" value="AES88116.1"/>
    <property type="molecule type" value="Genomic_DNA"/>
</dbReference>
<dbReference type="AlphaFoldDB" id="G7JDI4"/>
<dbReference type="Gramene" id="rna22621">
    <property type="protein sequence ID" value="RHN60322.1"/>
    <property type="gene ID" value="gene22621"/>
</dbReference>
<feature type="compositionally biased region" description="Basic and acidic residues" evidence="1">
    <location>
        <begin position="25"/>
        <end position="42"/>
    </location>
</feature>
<dbReference type="STRING" id="3880.G7JDI4"/>
<keyword evidence="6" id="KW-1185">Reference proteome</keyword>
<evidence type="ECO:0000313" key="2">
    <source>
        <dbReference type="EMBL" id="AES88116.1"/>
    </source>
</evidence>
<reference evidence="5" key="4">
    <citation type="submission" date="2015-04" db="UniProtKB">
        <authorList>
            <consortium name="EnsemblPlants"/>
        </authorList>
    </citation>
    <scope>IDENTIFICATION</scope>
    <source>
        <strain evidence="5">cv. Jemalong A17</strain>
    </source>
</reference>
<feature type="region of interest" description="Disordered" evidence="1">
    <location>
        <begin position="25"/>
        <end position="44"/>
    </location>
</feature>
<dbReference type="eggNOG" id="ENOG502SFFC">
    <property type="taxonomic scope" value="Eukaryota"/>
</dbReference>
<dbReference type="OrthoDB" id="1304043at2759"/>
<dbReference type="PANTHER" id="PTHR35704">
    <property type="entry name" value="OS02G0254600 PROTEIN"/>
    <property type="match status" value="1"/>
</dbReference>
<proteinExistence type="evidence at transcript level"/>